<dbReference type="Proteomes" id="UP001165962">
    <property type="component" value="Unassembled WGS sequence"/>
</dbReference>
<feature type="domain" description="ATP-dependent DNA ligase family profile" evidence="4">
    <location>
        <begin position="15"/>
        <end position="188"/>
    </location>
</feature>
<dbReference type="InterPro" id="IPR012310">
    <property type="entry name" value="DNA_ligase_ATP-dep_cent"/>
</dbReference>
<comment type="similarity">
    <text evidence="1">Belongs to the ATP-dependent DNA ligase family.</text>
</comment>
<evidence type="ECO:0000313" key="5">
    <source>
        <dbReference type="EMBL" id="NHN31210.1"/>
    </source>
</evidence>
<keyword evidence="6" id="KW-1185">Reference proteome</keyword>
<dbReference type="SUPFAM" id="SSF56091">
    <property type="entry name" value="DNA ligase/mRNA capping enzyme, catalytic domain"/>
    <property type="match status" value="1"/>
</dbReference>
<name>A0ABX0J734_9BACL</name>
<comment type="catalytic activity">
    <reaction evidence="3">
        <text>ATP + (deoxyribonucleotide)n-3'-hydroxyl + 5'-phospho-(deoxyribonucleotide)m = (deoxyribonucleotide)n+m + AMP + diphosphate.</text>
        <dbReference type="EC" id="6.5.1.1"/>
    </reaction>
</comment>
<proteinExistence type="inferred from homology"/>
<keyword evidence="2 5" id="KW-0436">Ligase</keyword>
<dbReference type="NCBIfam" id="NF005796">
    <property type="entry name" value="PRK07636.1"/>
    <property type="match status" value="1"/>
</dbReference>
<dbReference type="PANTHER" id="PTHR45674">
    <property type="entry name" value="DNA LIGASE 1/3 FAMILY MEMBER"/>
    <property type="match status" value="1"/>
</dbReference>
<organism evidence="5 6">
    <name type="scientific">Paenibacillus agricola</name>
    <dbReference type="NCBI Taxonomy" id="2716264"/>
    <lineage>
        <taxon>Bacteria</taxon>
        <taxon>Bacillati</taxon>
        <taxon>Bacillota</taxon>
        <taxon>Bacilli</taxon>
        <taxon>Bacillales</taxon>
        <taxon>Paenibacillaceae</taxon>
        <taxon>Paenibacillus</taxon>
    </lineage>
</organism>
<comment type="caution">
    <text evidence="5">The sequence shown here is derived from an EMBL/GenBank/DDBJ whole genome shotgun (WGS) entry which is preliminary data.</text>
</comment>
<dbReference type="InterPro" id="IPR012340">
    <property type="entry name" value="NA-bd_OB-fold"/>
</dbReference>
<protein>
    <submittedName>
        <fullName evidence="5">ATP-dependent DNA ligase</fullName>
    </submittedName>
</protein>
<dbReference type="CDD" id="cd07906">
    <property type="entry name" value="Adenylation_DNA_ligase_LigD_LigC"/>
    <property type="match status" value="1"/>
</dbReference>
<sequence>MFISPMLLETAPAPFSHDDYIFEPKIDGHRAILTRSNNNTRIYTRHNNDCTRQYPELNSLAIDDVILDGEIAATGVNGQVDFEAVMERFALRKSDKVRKAAESRPVNYVVFDILRYKGEELRGYPLHKRKELLATLNFGNANIAIIPSIEAEGERLYKHIEALSMEGIVAKRANSIYVSSRSSAWQKVINWTYVDVFISGYRKGDFGWLTADEHGRPLGIVEIGVTPRHKLAFYGVRDRLRTYEDDDYVYLEPRLLAKVKIRNWTRAGLLRSPVFVDFIV</sequence>
<evidence type="ECO:0000259" key="4">
    <source>
        <dbReference type="Pfam" id="PF01068"/>
    </source>
</evidence>
<dbReference type="InterPro" id="IPR050191">
    <property type="entry name" value="ATP-dep_DNA_ligase"/>
</dbReference>
<dbReference type="Gene3D" id="3.30.1490.70">
    <property type="match status" value="1"/>
</dbReference>
<dbReference type="Pfam" id="PF01068">
    <property type="entry name" value="DNA_ligase_A_M"/>
    <property type="match status" value="1"/>
</dbReference>
<dbReference type="GO" id="GO:0016874">
    <property type="term" value="F:ligase activity"/>
    <property type="evidence" value="ECO:0007669"/>
    <property type="project" value="UniProtKB-KW"/>
</dbReference>
<evidence type="ECO:0000256" key="2">
    <source>
        <dbReference type="ARBA" id="ARBA00022598"/>
    </source>
</evidence>
<evidence type="ECO:0000256" key="1">
    <source>
        <dbReference type="ARBA" id="ARBA00007572"/>
    </source>
</evidence>
<accession>A0ABX0J734</accession>
<dbReference type="Gene3D" id="3.30.470.30">
    <property type="entry name" value="DNA ligase/mRNA capping enzyme"/>
    <property type="match status" value="1"/>
</dbReference>
<reference evidence="5" key="1">
    <citation type="submission" date="2020-03" db="EMBL/GenBank/DDBJ databases">
        <title>Draft sequencing of Paenibacilllus sp. S3N08.</title>
        <authorList>
            <person name="Kim D.-U."/>
        </authorList>
    </citation>
    <scope>NUCLEOTIDE SEQUENCE</scope>
    <source>
        <strain evidence="5">S3N08</strain>
    </source>
</reference>
<dbReference type="RefSeq" id="WP_166151027.1">
    <property type="nucleotide sequence ID" value="NZ_JAAOIW010000005.1"/>
</dbReference>
<gene>
    <name evidence="5" type="ORF">G9U52_15325</name>
</gene>
<dbReference type="PANTHER" id="PTHR45674:SF4">
    <property type="entry name" value="DNA LIGASE 1"/>
    <property type="match status" value="1"/>
</dbReference>
<evidence type="ECO:0000256" key="3">
    <source>
        <dbReference type="ARBA" id="ARBA00034003"/>
    </source>
</evidence>
<dbReference type="EMBL" id="JAAOIW010000005">
    <property type="protein sequence ID" value="NHN31210.1"/>
    <property type="molecule type" value="Genomic_DNA"/>
</dbReference>
<dbReference type="SUPFAM" id="SSF50249">
    <property type="entry name" value="Nucleic acid-binding proteins"/>
    <property type="match status" value="1"/>
</dbReference>
<evidence type="ECO:0000313" key="6">
    <source>
        <dbReference type="Proteomes" id="UP001165962"/>
    </source>
</evidence>